<feature type="compositionally biased region" description="Polar residues" evidence="1">
    <location>
        <begin position="282"/>
        <end position="296"/>
    </location>
</feature>
<proteinExistence type="predicted"/>
<dbReference type="EMBL" id="CM000162">
    <property type="protein sequence ID" value="EDX02909.2"/>
    <property type="molecule type" value="Genomic_DNA"/>
</dbReference>
<reference evidence="2 3" key="1">
    <citation type="journal article" date="2007" name="Nature">
        <title>Evolution of genes and genomes on the Drosophila phylogeny.</title>
        <authorList>
            <consortium name="Drosophila 12 Genomes Consortium"/>
            <person name="Clark A.G."/>
            <person name="Eisen M.B."/>
            <person name="Smith D.R."/>
            <person name="Bergman C.M."/>
            <person name="Oliver B."/>
            <person name="Markow T.A."/>
            <person name="Kaufman T.C."/>
            <person name="Kellis M."/>
            <person name="Gelbart W."/>
            <person name="Iyer V.N."/>
            <person name="Pollard D.A."/>
            <person name="Sackton T.B."/>
            <person name="Larracuente A.M."/>
            <person name="Singh N.D."/>
            <person name="Abad J.P."/>
            <person name="Abt D.N."/>
            <person name="Adryan B."/>
            <person name="Aguade M."/>
            <person name="Akashi H."/>
            <person name="Anderson W.W."/>
            <person name="Aquadro C.F."/>
            <person name="Ardell D.H."/>
            <person name="Arguello R."/>
            <person name="Artieri C.G."/>
            <person name="Barbash D.A."/>
            <person name="Barker D."/>
            <person name="Barsanti P."/>
            <person name="Batterham P."/>
            <person name="Batzoglou S."/>
            <person name="Begun D."/>
            <person name="Bhutkar A."/>
            <person name="Blanco E."/>
            <person name="Bosak S.A."/>
            <person name="Bradley R.K."/>
            <person name="Brand A.D."/>
            <person name="Brent M.R."/>
            <person name="Brooks A.N."/>
            <person name="Brown R.H."/>
            <person name="Butlin R.K."/>
            <person name="Caggese C."/>
            <person name="Calvi B.R."/>
            <person name="Bernardo de Carvalho A."/>
            <person name="Caspi A."/>
            <person name="Castrezana S."/>
            <person name="Celniker S.E."/>
            <person name="Chang J.L."/>
            <person name="Chapple C."/>
            <person name="Chatterji S."/>
            <person name="Chinwalla A."/>
            <person name="Civetta A."/>
            <person name="Clifton S.W."/>
            <person name="Comeron J.M."/>
            <person name="Costello J.C."/>
            <person name="Coyne J.A."/>
            <person name="Daub J."/>
            <person name="David R.G."/>
            <person name="Delcher A.L."/>
            <person name="Delehaunty K."/>
            <person name="Do C.B."/>
            <person name="Ebling H."/>
            <person name="Edwards K."/>
            <person name="Eickbush T."/>
            <person name="Evans J.D."/>
            <person name="Filipski A."/>
            <person name="Findeiss S."/>
            <person name="Freyhult E."/>
            <person name="Fulton L."/>
            <person name="Fulton R."/>
            <person name="Garcia A.C."/>
            <person name="Gardiner A."/>
            <person name="Garfield D.A."/>
            <person name="Garvin B.E."/>
            <person name="Gibson G."/>
            <person name="Gilbert D."/>
            <person name="Gnerre S."/>
            <person name="Godfrey J."/>
            <person name="Good R."/>
            <person name="Gotea V."/>
            <person name="Gravely B."/>
            <person name="Greenberg A.J."/>
            <person name="Griffiths-Jones S."/>
            <person name="Gross S."/>
            <person name="Guigo R."/>
            <person name="Gustafson E.A."/>
            <person name="Haerty W."/>
            <person name="Hahn M.W."/>
            <person name="Halligan D.L."/>
            <person name="Halpern A.L."/>
            <person name="Halter G.M."/>
            <person name="Han M.V."/>
            <person name="Heger A."/>
            <person name="Hillier L."/>
            <person name="Hinrichs A.S."/>
            <person name="Holmes I."/>
            <person name="Hoskins R.A."/>
            <person name="Hubisz M.J."/>
            <person name="Hultmark D."/>
            <person name="Huntley M.A."/>
            <person name="Jaffe D.B."/>
            <person name="Jagadeeshan S."/>
            <person name="Jeck W.R."/>
            <person name="Johnson J."/>
            <person name="Jones C.D."/>
            <person name="Jordan W.C."/>
            <person name="Karpen G.H."/>
            <person name="Kataoka E."/>
            <person name="Keightley P.D."/>
            <person name="Kheradpour P."/>
            <person name="Kirkness E.F."/>
            <person name="Koerich L.B."/>
            <person name="Kristiansen K."/>
            <person name="Kudrna D."/>
            <person name="Kulathinal R.J."/>
            <person name="Kumar S."/>
            <person name="Kwok R."/>
            <person name="Lander E."/>
            <person name="Langley C.H."/>
            <person name="Lapoint R."/>
            <person name="Lazzaro B.P."/>
            <person name="Lee S.J."/>
            <person name="Levesque L."/>
            <person name="Li R."/>
            <person name="Lin C.F."/>
            <person name="Lin M.F."/>
            <person name="Lindblad-Toh K."/>
            <person name="Llopart A."/>
            <person name="Long M."/>
            <person name="Low L."/>
            <person name="Lozovsky E."/>
            <person name="Lu J."/>
            <person name="Luo M."/>
            <person name="Machado C.A."/>
            <person name="Makalowski W."/>
            <person name="Marzo M."/>
            <person name="Matsuda M."/>
            <person name="Matzkin L."/>
            <person name="McAllister B."/>
            <person name="McBride C.S."/>
            <person name="McKernan B."/>
            <person name="McKernan K."/>
            <person name="Mendez-Lago M."/>
            <person name="Minx P."/>
            <person name="Mollenhauer M.U."/>
            <person name="Montooth K."/>
            <person name="Mount S.M."/>
            <person name="Mu X."/>
            <person name="Myers E."/>
            <person name="Negre B."/>
            <person name="Newfeld S."/>
            <person name="Nielsen R."/>
            <person name="Noor M.A."/>
            <person name="O'Grady P."/>
            <person name="Pachter L."/>
            <person name="Papaceit M."/>
            <person name="Parisi M.J."/>
            <person name="Parisi M."/>
            <person name="Parts L."/>
            <person name="Pedersen J.S."/>
            <person name="Pesole G."/>
            <person name="Phillippy A.M."/>
            <person name="Ponting C.P."/>
            <person name="Pop M."/>
            <person name="Porcelli D."/>
            <person name="Powell J.R."/>
            <person name="Prohaska S."/>
            <person name="Pruitt K."/>
            <person name="Puig M."/>
            <person name="Quesneville H."/>
            <person name="Ram K.R."/>
            <person name="Rand D."/>
            <person name="Rasmussen M.D."/>
            <person name="Reed L.K."/>
            <person name="Reenan R."/>
            <person name="Reily A."/>
            <person name="Remington K.A."/>
            <person name="Rieger T.T."/>
            <person name="Ritchie M.G."/>
            <person name="Robin C."/>
            <person name="Rogers Y.H."/>
            <person name="Rohde C."/>
            <person name="Rozas J."/>
            <person name="Rubenfield M.J."/>
            <person name="Ruiz A."/>
            <person name="Russo S."/>
            <person name="Salzberg S.L."/>
            <person name="Sanchez-Gracia A."/>
            <person name="Saranga D.J."/>
            <person name="Sato H."/>
            <person name="Schaeffer S.W."/>
            <person name="Schatz M.C."/>
            <person name="Schlenke T."/>
            <person name="Schwartz R."/>
            <person name="Segarra C."/>
            <person name="Singh R.S."/>
            <person name="Sirot L."/>
            <person name="Sirota M."/>
            <person name="Sisneros N.B."/>
            <person name="Smith C.D."/>
            <person name="Smith T.F."/>
            <person name="Spieth J."/>
            <person name="Stage D.E."/>
            <person name="Stark A."/>
            <person name="Stephan W."/>
            <person name="Strausberg R.L."/>
            <person name="Strempel S."/>
            <person name="Sturgill D."/>
            <person name="Sutton G."/>
            <person name="Sutton G.G."/>
            <person name="Tao W."/>
            <person name="Teichmann S."/>
            <person name="Tobari Y.N."/>
            <person name="Tomimura Y."/>
            <person name="Tsolas J.M."/>
            <person name="Valente V.L."/>
            <person name="Venter E."/>
            <person name="Venter J.C."/>
            <person name="Vicario S."/>
            <person name="Vieira F.G."/>
            <person name="Vilella A.J."/>
            <person name="Villasante A."/>
            <person name="Walenz B."/>
            <person name="Wang J."/>
            <person name="Wasserman M."/>
            <person name="Watts T."/>
            <person name="Wilson D."/>
            <person name="Wilson R.K."/>
            <person name="Wing R.A."/>
            <person name="Wolfner M.F."/>
            <person name="Wong A."/>
            <person name="Wong G.K."/>
            <person name="Wu C.I."/>
            <person name="Wu G."/>
            <person name="Yamamoto D."/>
            <person name="Yang H.P."/>
            <person name="Yang S.P."/>
            <person name="Yorke J.A."/>
            <person name="Yoshida K."/>
            <person name="Zdobnov E."/>
            <person name="Zhang P."/>
            <person name="Zhang Y."/>
            <person name="Zimin A.V."/>
            <person name="Baldwin J."/>
            <person name="Abdouelleil A."/>
            <person name="Abdulkadir J."/>
            <person name="Abebe A."/>
            <person name="Abera B."/>
            <person name="Abreu J."/>
            <person name="Acer S.C."/>
            <person name="Aftuck L."/>
            <person name="Alexander A."/>
            <person name="An P."/>
            <person name="Anderson E."/>
            <person name="Anderson S."/>
            <person name="Arachi H."/>
            <person name="Azer M."/>
            <person name="Bachantsang P."/>
            <person name="Barry A."/>
            <person name="Bayul T."/>
            <person name="Berlin A."/>
            <person name="Bessette D."/>
            <person name="Bloom T."/>
            <person name="Blye J."/>
            <person name="Boguslavskiy L."/>
            <person name="Bonnet C."/>
            <person name="Boukhgalter B."/>
            <person name="Bourzgui I."/>
            <person name="Brown A."/>
            <person name="Cahill P."/>
            <person name="Channer S."/>
            <person name="Cheshatsang Y."/>
            <person name="Chuda L."/>
            <person name="Citroen M."/>
            <person name="Collymore A."/>
            <person name="Cooke P."/>
            <person name="Costello M."/>
            <person name="D'Aco K."/>
            <person name="Daza R."/>
            <person name="De Haan G."/>
            <person name="DeGray S."/>
            <person name="DeMaso C."/>
            <person name="Dhargay N."/>
            <person name="Dooley K."/>
            <person name="Dooley E."/>
            <person name="Doricent M."/>
            <person name="Dorje P."/>
            <person name="Dorjee K."/>
            <person name="Dupes A."/>
            <person name="Elong R."/>
            <person name="Falk J."/>
            <person name="Farina A."/>
            <person name="Faro S."/>
            <person name="Ferguson D."/>
            <person name="Fisher S."/>
            <person name="Foley C.D."/>
            <person name="Franke A."/>
            <person name="Friedrich D."/>
            <person name="Gadbois L."/>
            <person name="Gearin G."/>
            <person name="Gearin C.R."/>
            <person name="Giannoukos G."/>
            <person name="Goode T."/>
            <person name="Graham J."/>
            <person name="Grandbois E."/>
            <person name="Grewal S."/>
            <person name="Gyaltsen K."/>
            <person name="Hafez N."/>
            <person name="Hagos B."/>
            <person name="Hall J."/>
            <person name="Henson C."/>
            <person name="Hollinger A."/>
            <person name="Honan T."/>
            <person name="Huard M.D."/>
            <person name="Hughes L."/>
            <person name="Hurhula B."/>
            <person name="Husby M.E."/>
            <person name="Kamat A."/>
            <person name="Kanga B."/>
            <person name="Kashin S."/>
            <person name="Khazanovich D."/>
            <person name="Kisner P."/>
            <person name="Lance K."/>
            <person name="Lara M."/>
            <person name="Lee W."/>
            <person name="Lennon N."/>
            <person name="Letendre F."/>
            <person name="LeVine R."/>
            <person name="Lipovsky A."/>
            <person name="Liu X."/>
            <person name="Liu J."/>
            <person name="Liu S."/>
            <person name="Lokyitsang T."/>
            <person name="Lokyitsang Y."/>
            <person name="Lubonja R."/>
            <person name="Lui A."/>
            <person name="MacDonald P."/>
            <person name="Magnisalis V."/>
            <person name="Maru K."/>
            <person name="Matthews C."/>
            <person name="McCusker W."/>
            <person name="McDonough S."/>
            <person name="Mehta T."/>
            <person name="Meldrim J."/>
            <person name="Meneus L."/>
            <person name="Mihai O."/>
            <person name="Mihalev A."/>
            <person name="Mihova T."/>
            <person name="Mittelman R."/>
            <person name="Mlenga V."/>
            <person name="Montmayeur A."/>
            <person name="Mulrain L."/>
            <person name="Navidi A."/>
            <person name="Naylor J."/>
            <person name="Negash T."/>
            <person name="Nguyen T."/>
            <person name="Nguyen N."/>
            <person name="Nicol R."/>
            <person name="Norbu C."/>
            <person name="Norbu N."/>
            <person name="Novod N."/>
            <person name="O'Neill B."/>
            <person name="Osman S."/>
            <person name="Markiewicz E."/>
            <person name="Oyono O.L."/>
            <person name="Patti C."/>
            <person name="Phunkhang P."/>
            <person name="Pierre F."/>
            <person name="Priest M."/>
            <person name="Raghuraman S."/>
            <person name="Rege F."/>
            <person name="Reyes R."/>
            <person name="Rise C."/>
            <person name="Rogov P."/>
            <person name="Ross K."/>
            <person name="Ryan E."/>
            <person name="Settipalli S."/>
            <person name="Shea T."/>
            <person name="Sherpa N."/>
            <person name="Shi L."/>
            <person name="Shih D."/>
            <person name="Sparrow T."/>
            <person name="Spaulding J."/>
            <person name="Stalker J."/>
            <person name="Stange-Thomann N."/>
            <person name="Stavropoulos S."/>
            <person name="Stone C."/>
            <person name="Strader C."/>
            <person name="Tesfaye S."/>
            <person name="Thomson T."/>
            <person name="Thoulutsang Y."/>
            <person name="Thoulutsang D."/>
            <person name="Topham K."/>
            <person name="Topping I."/>
            <person name="Tsamla T."/>
            <person name="Vassiliev H."/>
            <person name="Vo A."/>
            <person name="Wangchuk T."/>
            <person name="Wangdi T."/>
            <person name="Weiand M."/>
            <person name="Wilkinson J."/>
            <person name="Wilson A."/>
            <person name="Yadav S."/>
            <person name="Young G."/>
            <person name="Yu Q."/>
            <person name="Zembek L."/>
            <person name="Zhong D."/>
            <person name="Zimmer A."/>
            <person name="Zwirko Z."/>
            <person name="Jaffe D.B."/>
            <person name="Alvarez P."/>
            <person name="Brockman W."/>
            <person name="Butler J."/>
            <person name="Chin C."/>
            <person name="Gnerre S."/>
            <person name="Grabherr M."/>
            <person name="Kleber M."/>
            <person name="Mauceli E."/>
            <person name="MacCallum I."/>
        </authorList>
    </citation>
    <scope>NUCLEOTIDE SEQUENCE [LARGE SCALE GENOMIC DNA]</scope>
    <source>
        <strain evidence="3">Tai18E2 / Tucson 14021-0261.01</strain>
    </source>
</reference>
<dbReference type="AlphaFoldDB" id="B4PXF8"/>
<organism evidence="2 3">
    <name type="scientific">Drosophila yakuba</name>
    <name type="common">Fruit fly</name>
    <dbReference type="NCBI Taxonomy" id="7245"/>
    <lineage>
        <taxon>Eukaryota</taxon>
        <taxon>Metazoa</taxon>
        <taxon>Ecdysozoa</taxon>
        <taxon>Arthropoda</taxon>
        <taxon>Hexapoda</taxon>
        <taxon>Insecta</taxon>
        <taxon>Pterygota</taxon>
        <taxon>Neoptera</taxon>
        <taxon>Endopterygota</taxon>
        <taxon>Diptera</taxon>
        <taxon>Brachycera</taxon>
        <taxon>Muscomorpha</taxon>
        <taxon>Ephydroidea</taxon>
        <taxon>Drosophilidae</taxon>
        <taxon>Drosophila</taxon>
        <taxon>Sophophora</taxon>
    </lineage>
</organism>
<name>B4PXF8_DROYA</name>
<feature type="compositionally biased region" description="Pro residues" evidence="1">
    <location>
        <begin position="298"/>
        <end position="310"/>
    </location>
</feature>
<accession>B4PXF8</accession>
<reference evidence="2 3" key="2">
    <citation type="journal article" date="2007" name="PLoS Biol.">
        <title>Principles of genome evolution in the Drosophila melanogaster species group.</title>
        <authorList>
            <person name="Ranz J.M."/>
            <person name="Maurin D."/>
            <person name="Chan Y.S."/>
            <person name="von Grotthuss M."/>
            <person name="Hillier L.W."/>
            <person name="Roote J."/>
            <person name="Ashburner M."/>
            <person name="Bergman C.M."/>
        </authorList>
    </citation>
    <scope>NUCLEOTIDE SEQUENCE [LARGE SCALE GENOMIC DNA]</scope>
    <source>
        <strain evidence="3">Tai18E2 / Tucson 14021-0261.01</strain>
    </source>
</reference>
<evidence type="ECO:0000256" key="1">
    <source>
        <dbReference type="SAM" id="MobiDB-lite"/>
    </source>
</evidence>
<feature type="region of interest" description="Disordered" evidence="1">
    <location>
        <begin position="282"/>
        <end position="310"/>
    </location>
</feature>
<gene>
    <name evidence="2" type="primary">Dyak\GE17832</name>
    <name evidence="2" type="synonym">dyak_GLEANR_19128</name>
    <name evidence="2" type="synonym">GE17832</name>
    <name evidence="2" type="ORF">Dyak_GE17832</name>
</gene>
<keyword evidence="3" id="KW-1185">Reference proteome</keyword>
<feature type="region of interest" description="Disordered" evidence="1">
    <location>
        <begin position="1"/>
        <end position="36"/>
    </location>
</feature>
<dbReference type="OrthoDB" id="5599753at2759"/>
<dbReference type="HOGENOM" id="CLU_1082875_0_0_1"/>
<dbReference type="KEGG" id="dya:Dyak_GE17832"/>
<protein>
    <submittedName>
        <fullName evidence="2">Uncharacterized protein, isoform B</fullName>
    </submittedName>
</protein>
<evidence type="ECO:0000313" key="3">
    <source>
        <dbReference type="Proteomes" id="UP000002282"/>
    </source>
</evidence>
<dbReference type="Proteomes" id="UP000002282">
    <property type="component" value="Chromosome X"/>
</dbReference>
<sequence length="310" mass="34593">MAEEKHRMLFQGQDPSQDLPKQRPMSLSPSEPPTYDDAMQTSAILDSLDHHTGRRRTFFAEPQHLRSKVEEMPMPQIEDEESVQSVGLSEHNHTEHLAMPTYIARFLYPESATQTGQPGDGHRVPSLWSTGSNPIEEVTKCSDQPVGPLPVHFWLVLLRLPVSVFMEWLPDNESLLLRLRDLPGRTLSEELLLPAATAVVRIYPAVSQPGNPAANCECCLCVRIKLSGRHALLTTRTRRLFACNEEHSAGRGRKLCAVKSNLPTYAHPPSSIVLRPLSIAHRTSPSKRNPSTNSHTPFPLPLPCPARLPK</sequence>
<evidence type="ECO:0000313" key="2">
    <source>
        <dbReference type="EMBL" id="EDX02909.2"/>
    </source>
</evidence>